<evidence type="ECO:0000313" key="1">
    <source>
        <dbReference type="EMBL" id="QJA43256.1"/>
    </source>
</evidence>
<name>A0A6H1Z5W0_9ZZZZ</name>
<accession>A0A6H1Z5W0</accession>
<protein>
    <submittedName>
        <fullName evidence="1">Uncharacterized protein</fullName>
    </submittedName>
</protein>
<evidence type="ECO:0000313" key="2">
    <source>
        <dbReference type="EMBL" id="QJA70011.1"/>
    </source>
</evidence>
<sequence>MVSDEKEKIEPFDALKVCAALSSCVKHDTDYGAFYYVGDSETLYVVSMDHKYTSVDGLHSLLLEIFQVAKESGVSFVQFITHRKPVIRMAEGIIQDKINVIGYLVKVRVD</sequence>
<dbReference type="AlphaFoldDB" id="A0A6H1Z5W0"/>
<organism evidence="1">
    <name type="scientific">viral metagenome</name>
    <dbReference type="NCBI Taxonomy" id="1070528"/>
    <lineage>
        <taxon>unclassified sequences</taxon>
        <taxon>metagenomes</taxon>
        <taxon>organismal metagenomes</taxon>
    </lineage>
</organism>
<dbReference type="EMBL" id="MT141756">
    <property type="protein sequence ID" value="QJA70011.1"/>
    <property type="molecule type" value="Genomic_DNA"/>
</dbReference>
<gene>
    <name evidence="2" type="ORF">MM415A04059_0005</name>
    <name evidence="1" type="ORF">MM415B01989_0005</name>
</gene>
<proteinExistence type="predicted"/>
<reference evidence="1" key="1">
    <citation type="submission" date="2020-03" db="EMBL/GenBank/DDBJ databases">
        <title>The deep terrestrial virosphere.</title>
        <authorList>
            <person name="Holmfeldt K."/>
            <person name="Nilsson E."/>
            <person name="Simone D."/>
            <person name="Lopez-Fernandez M."/>
            <person name="Wu X."/>
            <person name="de Brujin I."/>
            <person name="Lundin D."/>
            <person name="Andersson A."/>
            <person name="Bertilsson S."/>
            <person name="Dopson M."/>
        </authorList>
    </citation>
    <scope>NUCLEOTIDE SEQUENCE</scope>
    <source>
        <strain evidence="2">MM415A04059</strain>
        <strain evidence="1">MM415B01989</strain>
    </source>
</reference>
<dbReference type="EMBL" id="MT141181">
    <property type="protein sequence ID" value="QJA43256.1"/>
    <property type="molecule type" value="Genomic_DNA"/>
</dbReference>